<dbReference type="EMBL" id="FUZI01000001">
    <property type="protein sequence ID" value="SKC30726.1"/>
    <property type="molecule type" value="Genomic_DNA"/>
</dbReference>
<dbReference type="Proteomes" id="UP000189966">
    <property type="component" value="Unassembled WGS sequence"/>
</dbReference>
<accession>A0A1T5HVC4</accession>
<protein>
    <submittedName>
        <fullName evidence="1">Uncharacterized protein</fullName>
    </submittedName>
</protein>
<evidence type="ECO:0000313" key="2">
    <source>
        <dbReference type="Proteomes" id="UP000189966"/>
    </source>
</evidence>
<sequence length="559" mass="65144">MLIDNEFTIREGLLLHKNISPLSEQHLDELKHVQNLDVTGFTEADVRGEIIDPIIRVLGYKKGQFSSVDREKHIRFLGKTHKYIDYSFTLWRENFWIIEAKKPLKGDRFGYDELSQATEYSIHPEINASVIVLCDGLKLEIFDREEDLETPVISFKIKNLLENIDYLRKILEPMQIWFFYKRRVLKSIDKAFESEFNQQRVNEFLDIIENRFREKRGQILKNFQSAEFTEKDSAVEVSNASIDDIIDVHFFFSQPRSTMYSMNKVLIDHCLKMRSFDVIYKVFPDHYRDANDAYYSNALSFLILLEMETNTLNWSPSWLVGEGDKTVESTIKGLISHTLNFFENDEARKIILLASSAFRRLFKVLSIVSPQLNQGSELQHLLTRANESEFSWNQILSSPKRNIIIDIDRLSLLATDRFVSDFTSDKYKFNSALAKQQLSQVWHLEKMLLESTPNYRQLLREKDLGELHPTEASSVVSDNLGHNCLCVIKMSEKWKKYTLENHMDEVIALSKNGSWAAKEMLEGKEIPDNSSRKTIELSDRFFLGNDKLQGSLKTLYGYS</sequence>
<proteinExistence type="predicted"/>
<dbReference type="OrthoDB" id="7068459at2"/>
<organism evidence="1 2">
    <name type="scientific">Photobacterium piscicola</name>
    <dbReference type="NCBI Taxonomy" id="1378299"/>
    <lineage>
        <taxon>Bacteria</taxon>
        <taxon>Pseudomonadati</taxon>
        <taxon>Pseudomonadota</taxon>
        <taxon>Gammaproteobacteria</taxon>
        <taxon>Vibrionales</taxon>
        <taxon>Vibrionaceae</taxon>
        <taxon>Photobacterium</taxon>
    </lineage>
</organism>
<evidence type="ECO:0000313" key="1">
    <source>
        <dbReference type="EMBL" id="SKC30726.1"/>
    </source>
</evidence>
<reference evidence="1 2" key="1">
    <citation type="submission" date="2017-02" db="EMBL/GenBank/DDBJ databases">
        <authorList>
            <person name="Peterson S.W."/>
        </authorList>
    </citation>
    <scope>NUCLEOTIDE SEQUENCE [LARGE SCALE GENOMIC DNA]</scope>
    <source>
        <strain evidence="2">type strain: NCCB 100098</strain>
    </source>
</reference>
<dbReference type="AlphaFoldDB" id="A0A1T5HVC4"/>
<name>A0A1T5HVC4_9GAMM</name>
<dbReference type="RefSeq" id="WP_080155589.1">
    <property type="nucleotide sequence ID" value="NZ_FUZI01000001.1"/>
</dbReference>
<gene>
    <name evidence="1" type="ORF">CZ809_00203</name>
</gene>